<comment type="caution">
    <text evidence="3">The sequence shown here is derived from an EMBL/GenBank/DDBJ whole genome shotgun (WGS) entry which is preliminary data.</text>
</comment>
<dbReference type="AlphaFoldDB" id="A0A0P9FJQ3"/>
<keyword evidence="2" id="KW-0472">Membrane</keyword>
<accession>A0A0P9FJQ3</accession>
<evidence type="ECO:0000313" key="4">
    <source>
        <dbReference type="Proteomes" id="UP000050509"/>
    </source>
</evidence>
<evidence type="ECO:0000256" key="1">
    <source>
        <dbReference type="SAM" id="MobiDB-lite"/>
    </source>
</evidence>
<dbReference type="EMBL" id="LJCR01000274">
    <property type="protein sequence ID" value="KPV53375.1"/>
    <property type="molecule type" value="Genomic_DNA"/>
</dbReference>
<keyword evidence="2" id="KW-0812">Transmembrane</keyword>
<feature type="region of interest" description="Disordered" evidence="1">
    <location>
        <begin position="1"/>
        <end position="21"/>
    </location>
</feature>
<dbReference type="Proteomes" id="UP000050509">
    <property type="component" value="Unassembled WGS sequence"/>
</dbReference>
<evidence type="ECO:0000313" key="3">
    <source>
        <dbReference type="EMBL" id="KPV53375.1"/>
    </source>
</evidence>
<evidence type="ECO:0000256" key="2">
    <source>
        <dbReference type="SAM" id="Phobius"/>
    </source>
</evidence>
<feature type="transmembrane region" description="Helical" evidence="2">
    <location>
        <begin position="85"/>
        <end position="103"/>
    </location>
</feature>
<name>A0A0P9FJQ3_9CHLR</name>
<keyword evidence="2" id="KW-1133">Transmembrane helix</keyword>
<evidence type="ECO:0008006" key="5">
    <source>
        <dbReference type="Google" id="ProtNLM"/>
    </source>
</evidence>
<feature type="transmembrane region" description="Helical" evidence="2">
    <location>
        <begin position="143"/>
        <end position="162"/>
    </location>
</feature>
<reference evidence="3 4" key="1">
    <citation type="submission" date="2015-09" db="EMBL/GenBank/DDBJ databases">
        <title>Draft genome sequence of Kouleothrix aurantiaca JCM 19913.</title>
        <authorList>
            <person name="Hemp J."/>
        </authorList>
    </citation>
    <scope>NUCLEOTIDE SEQUENCE [LARGE SCALE GENOMIC DNA]</scope>
    <source>
        <strain evidence="3 4">COM-B</strain>
    </source>
</reference>
<gene>
    <name evidence="3" type="ORF">SE17_10010</name>
</gene>
<keyword evidence="4" id="KW-1185">Reference proteome</keyword>
<protein>
    <recommendedName>
        <fullName evidence="5">DUF1440 domain-containing protein</fullName>
    </recommendedName>
</protein>
<feature type="transmembrane region" description="Helical" evidence="2">
    <location>
        <begin position="110"/>
        <end position="131"/>
    </location>
</feature>
<proteinExistence type="predicted"/>
<organism evidence="3 4">
    <name type="scientific">Kouleothrix aurantiaca</name>
    <dbReference type="NCBI Taxonomy" id="186479"/>
    <lineage>
        <taxon>Bacteria</taxon>
        <taxon>Bacillati</taxon>
        <taxon>Chloroflexota</taxon>
        <taxon>Chloroflexia</taxon>
        <taxon>Chloroflexales</taxon>
        <taxon>Roseiflexineae</taxon>
        <taxon>Roseiflexaceae</taxon>
        <taxon>Kouleothrix</taxon>
    </lineage>
</organism>
<sequence>MNGAHSPNGHRPHTTALTSRLPDVPGLGGAIAGLGGGATMIVVAAMLSVATGQDMWREPREIAAPFFGSVASGAAAVMLGTVLHFLTSGLLGAAFGILSRRVLRLPSDYGVPVLGGMLYGLLIWALAYFVVVPVLNPALLDSYGPSFVIQHLVYGMVTGLLYSQLRPAPYHSTSADPAWEAVPNRV</sequence>
<feature type="transmembrane region" description="Helical" evidence="2">
    <location>
        <begin position="27"/>
        <end position="50"/>
    </location>
</feature>